<dbReference type="SUPFAM" id="SSF48695">
    <property type="entry name" value="Multiheme cytochromes"/>
    <property type="match status" value="1"/>
</dbReference>
<protein>
    <submittedName>
        <fullName evidence="2">Uncharacterized protein</fullName>
    </submittedName>
</protein>
<proteinExistence type="predicted"/>
<keyword evidence="1" id="KW-0812">Transmembrane</keyword>
<dbReference type="RefSeq" id="WP_160846334.1">
    <property type="nucleotide sequence ID" value="NZ_WVHT01000014.1"/>
</dbReference>
<keyword evidence="1" id="KW-0472">Membrane</keyword>
<dbReference type="AlphaFoldDB" id="A0A7K1YEX4"/>
<dbReference type="EMBL" id="WVHT01000014">
    <property type="protein sequence ID" value="MXV53157.1"/>
    <property type="molecule type" value="Genomic_DNA"/>
</dbReference>
<evidence type="ECO:0000313" key="2">
    <source>
        <dbReference type="EMBL" id="MXV53157.1"/>
    </source>
</evidence>
<name>A0A7K1YEX4_9SPHI</name>
<dbReference type="Proteomes" id="UP000466586">
    <property type="component" value="Unassembled WGS sequence"/>
</dbReference>
<gene>
    <name evidence="2" type="ORF">GS399_19500</name>
</gene>
<evidence type="ECO:0000313" key="3">
    <source>
        <dbReference type="Proteomes" id="UP000466586"/>
    </source>
</evidence>
<reference evidence="2 3" key="1">
    <citation type="submission" date="2019-11" db="EMBL/GenBank/DDBJ databases">
        <title>Pedobacter sp. HMF7647 Genome sequencing and assembly.</title>
        <authorList>
            <person name="Kang H."/>
            <person name="Kim H."/>
            <person name="Joh K."/>
        </authorList>
    </citation>
    <scope>NUCLEOTIDE SEQUENCE [LARGE SCALE GENOMIC DNA]</scope>
    <source>
        <strain evidence="2 3">HMF7647</strain>
    </source>
</reference>
<accession>A0A7K1YEX4</accession>
<keyword evidence="1" id="KW-1133">Transmembrane helix</keyword>
<keyword evidence="3" id="KW-1185">Reference proteome</keyword>
<feature type="transmembrane region" description="Helical" evidence="1">
    <location>
        <begin position="12"/>
        <end position="34"/>
    </location>
</feature>
<evidence type="ECO:0000256" key="1">
    <source>
        <dbReference type="SAM" id="Phobius"/>
    </source>
</evidence>
<comment type="caution">
    <text evidence="2">The sequence shown here is derived from an EMBL/GenBank/DDBJ whole genome shotgun (WGS) entry which is preliminary data.</text>
</comment>
<sequence length="216" mass="23708">MTRQTKSKRYLHSVKAFAVIGVLLSVIGVMAFALDNGKEKTVESESSLPAFKKDSITSVKAFKQVYTVLISPRCMNCHPSGNIPLQGDDSHLHEMSPQRGTDGKGVYAMKCSNCHQPTNTPGLHTPPGNPNWHLPPADMKMVFQGRTPSQLAKQLIDPKQNGHKDMKKLIEHADDGLVLAGWNPGEGRTLPPMSHAEFKKAWITWLTTGAYAPKGK</sequence>
<organism evidence="2 3">
    <name type="scientific">Hufsiella arboris</name>
    <dbReference type="NCBI Taxonomy" id="2695275"/>
    <lineage>
        <taxon>Bacteria</taxon>
        <taxon>Pseudomonadati</taxon>
        <taxon>Bacteroidota</taxon>
        <taxon>Sphingobacteriia</taxon>
        <taxon>Sphingobacteriales</taxon>
        <taxon>Sphingobacteriaceae</taxon>
        <taxon>Hufsiella</taxon>
    </lineage>
</organism>
<dbReference type="InterPro" id="IPR036280">
    <property type="entry name" value="Multihaem_cyt_sf"/>
</dbReference>